<gene>
    <name evidence="1" type="ORF">OG2516_02049</name>
</gene>
<dbReference type="STRING" id="314256.OG2516_02049"/>
<dbReference type="AlphaFoldDB" id="Q2CHW4"/>
<accession>Q2CHW4</accession>
<evidence type="ECO:0008006" key="3">
    <source>
        <dbReference type="Google" id="ProtNLM"/>
    </source>
</evidence>
<organism evidence="1 2">
    <name type="scientific">Oceanicola granulosus (strain ATCC BAA-861 / DSM 15982 / KCTC 12143 / HTCC2516)</name>
    <dbReference type="NCBI Taxonomy" id="314256"/>
    <lineage>
        <taxon>Bacteria</taxon>
        <taxon>Pseudomonadati</taxon>
        <taxon>Pseudomonadota</taxon>
        <taxon>Alphaproteobacteria</taxon>
        <taxon>Rhodobacterales</taxon>
        <taxon>Roseobacteraceae</taxon>
        <taxon>Oceanicola</taxon>
    </lineage>
</organism>
<proteinExistence type="predicted"/>
<protein>
    <recommendedName>
        <fullName evidence="3">ATP-dependent transcriptional regulator</fullName>
    </recommendedName>
</protein>
<dbReference type="Proteomes" id="UP000003635">
    <property type="component" value="Unassembled WGS sequence"/>
</dbReference>
<name>Q2CHW4_OCEGH</name>
<dbReference type="HOGENOM" id="CLU_048572_0_0_5"/>
<dbReference type="eggNOG" id="ENOG502Z7V7">
    <property type="taxonomic scope" value="Bacteria"/>
</dbReference>
<dbReference type="EMBL" id="AAOT01000005">
    <property type="protein sequence ID" value="EAR52180.1"/>
    <property type="molecule type" value="Genomic_DNA"/>
</dbReference>
<sequence>MRRWLPILALLVASCAPSPPPDRALSLDTLPPMRAFAAASPRQPTRPNAEIERDFLDLAFRMESGRVLPVMTRFEEPITVRVAGAAPASLAGDLEALLARLRTEAGIDIRRTGGADAAITVQAIPSSTLQGAVPRAACFVVPRVSSWQEFLAARRTPQVDWTTLTRRDRAAIFVPADAAPQEIRDCLHEELAQAIGPLNDLYRLPDSVFNDDNIQAVLTGFDMLILAAYYAPELRNGMSRAEVALRLPGVLARLNPGGARGRASGERGESRDWVAAIEEAMARETPTVQRRAAAAEAIRMGRAFGWGGARAGFASYAYGRLLVGHDTSAALAAFHAADRAYAQDRLMRIHRAHVAVQLSAFALSAGDGEAVLGLVEPALAVAQEYENAALLATLLMFKTEALTLLDRTAEAEAVRLDSLAWARYGFGSESSVRARQREIAALRPDGSY</sequence>
<dbReference type="OrthoDB" id="7823193at2"/>
<evidence type="ECO:0000313" key="1">
    <source>
        <dbReference type="EMBL" id="EAR52180.1"/>
    </source>
</evidence>
<dbReference type="Pfam" id="PF11150">
    <property type="entry name" value="DUF2927"/>
    <property type="match status" value="1"/>
</dbReference>
<dbReference type="InterPro" id="IPR021323">
    <property type="entry name" value="DUF2927"/>
</dbReference>
<reference evidence="1 2" key="1">
    <citation type="journal article" date="2010" name="J. Bacteriol.">
        <title>Genome sequences of Oceanicola granulosus HTCC2516(T) and Oceanicola batsensis HTCC2597(TDelta).</title>
        <authorList>
            <person name="Thrash J.C."/>
            <person name="Cho J.C."/>
            <person name="Vergin K.L."/>
            <person name="Giovannoni S.J."/>
        </authorList>
    </citation>
    <scope>NUCLEOTIDE SEQUENCE [LARGE SCALE GENOMIC DNA]</scope>
    <source>
        <strain evidence="2">ATCC BAA-861 / DSM 15982 / KCTC 12143 / HTCC2516</strain>
    </source>
</reference>
<comment type="caution">
    <text evidence="1">The sequence shown here is derived from an EMBL/GenBank/DDBJ whole genome shotgun (WGS) entry which is preliminary data.</text>
</comment>
<evidence type="ECO:0000313" key="2">
    <source>
        <dbReference type="Proteomes" id="UP000003635"/>
    </source>
</evidence>
<keyword evidence="2" id="KW-1185">Reference proteome</keyword>
<dbReference type="PROSITE" id="PS51257">
    <property type="entry name" value="PROKAR_LIPOPROTEIN"/>
    <property type="match status" value="1"/>
</dbReference>
<dbReference type="RefSeq" id="WP_007253940.1">
    <property type="nucleotide sequence ID" value="NZ_CH724107.1"/>
</dbReference>